<dbReference type="PANTHER" id="PTHR37422">
    <property type="entry name" value="TEICHURONIC ACID BIOSYNTHESIS PROTEIN TUAE"/>
    <property type="match status" value="1"/>
</dbReference>
<dbReference type="Pfam" id="PF04932">
    <property type="entry name" value="Wzy_C"/>
    <property type="match status" value="1"/>
</dbReference>
<keyword evidence="4 6" id="KW-0472">Membrane</keyword>
<feature type="region of interest" description="Disordered" evidence="5">
    <location>
        <begin position="452"/>
        <end position="479"/>
    </location>
</feature>
<dbReference type="AlphaFoldDB" id="A0A7W5EQG3"/>
<feature type="transmembrane region" description="Helical" evidence="6">
    <location>
        <begin position="244"/>
        <end position="264"/>
    </location>
</feature>
<reference evidence="8 9" key="1">
    <citation type="submission" date="2020-08" db="EMBL/GenBank/DDBJ databases">
        <title>Genomic Encyclopedia of Type Strains, Phase III (KMG-III): the genomes of soil and plant-associated and newly described type strains.</title>
        <authorList>
            <person name="Whitman W."/>
        </authorList>
    </citation>
    <scope>NUCLEOTIDE SEQUENCE [LARGE SCALE GENOMIC DNA]</scope>
    <source>
        <strain evidence="8 9">CECT 7744</strain>
    </source>
</reference>
<accession>A0A7W5EQG3</accession>
<name>A0A7W5EQG3_9GAMM</name>
<keyword evidence="8" id="KW-0808">Transferase</keyword>
<feature type="transmembrane region" description="Helical" evidence="6">
    <location>
        <begin position="196"/>
        <end position="214"/>
    </location>
</feature>
<feature type="transmembrane region" description="Helical" evidence="6">
    <location>
        <begin position="104"/>
        <end position="122"/>
    </location>
</feature>
<protein>
    <submittedName>
        <fullName evidence="8">O-antigen ligase</fullName>
        <ecNumber evidence="8">2.4.1.-</ecNumber>
    </submittedName>
</protein>
<feature type="domain" description="O-antigen ligase-related" evidence="7">
    <location>
        <begin position="204"/>
        <end position="362"/>
    </location>
</feature>
<dbReference type="PANTHER" id="PTHR37422:SF23">
    <property type="entry name" value="TEICHURONIC ACID BIOSYNTHESIS PROTEIN TUAE"/>
    <property type="match status" value="1"/>
</dbReference>
<feature type="transmembrane region" description="Helical" evidence="6">
    <location>
        <begin position="24"/>
        <end position="53"/>
    </location>
</feature>
<dbReference type="GO" id="GO:0016874">
    <property type="term" value="F:ligase activity"/>
    <property type="evidence" value="ECO:0007669"/>
    <property type="project" value="UniProtKB-KW"/>
</dbReference>
<sequence>MIPSAIWPRPVAQGDDPWRRGNTLLLWAFVSLLILVPWGYAAVPLAAGLLALCGMLARRGLTRQCPALLDGEDWGWLLVLATFAGLWCWDVARTGVWPVAEHGRGWLLPLWPLLAAALLIWLRRHPPSRMGWWLGLLVGGLGAGAIAVHERFVLGAYRADNGMNAIPFGNLALLLGVLALVALLGRLSRSRRPSPWLTAALGLAAVAGVAASFLSGTRGGWVVVPLLAWMGFRAFRGVFPRRRLLMAAAGFWGLLAGLVAMTALTDYGVSVRIERAVDDVRDYVAEVDSGSSVGLRLEMWYAGGQLFLERPLTGWGEGQLQAARDAMVEAGVLHPEVSRYDQLHSDIIDTTARRGVLGLLTLVALYGVPAWLFARHLHRSRDPQTRTLALSGLMVAVAFVDFGLTQSMLRDVRGLSGYLGLSVACWVLLKARLVTLRLREAPGSCPSGVSDAARGGIADKGSVKMFEDDTSEREKEPGE</sequence>
<feature type="transmembrane region" description="Helical" evidence="6">
    <location>
        <begin position="355"/>
        <end position="374"/>
    </location>
</feature>
<feature type="compositionally biased region" description="Basic and acidic residues" evidence="5">
    <location>
        <begin position="461"/>
        <end position="479"/>
    </location>
</feature>
<proteinExistence type="predicted"/>
<evidence type="ECO:0000313" key="9">
    <source>
        <dbReference type="Proteomes" id="UP000518892"/>
    </source>
</evidence>
<evidence type="ECO:0000256" key="4">
    <source>
        <dbReference type="ARBA" id="ARBA00023136"/>
    </source>
</evidence>
<feature type="transmembrane region" description="Helical" evidence="6">
    <location>
        <begin position="386"/>
        <end position="406"/>
    </location>
</feature>
<evidence type="ECO:0000256" key="6">
    <source>
        <dbReference type="SAM" id="Phobius"/>
    </source>
</evidence>
<dbReference type="InterPro" id="IPR051533">
    <property type="entry name" value="WaaL-like"/>
</dbReference>
<evidence type="ECO:0000256" key="3">
    <source>
        <dbReference type="ARBA" id="ARBA00022989"/>
    </source>
</evidence>
<gene>
    <name evidence="8" type="ORF">FHR97_000398</name>
</gene>
<dbReference type="InterPro" id="IPR007016">
    <property type="entry name" value="O-antigen_ligase-rel_domated"/>
</dbReference>
<dbReference type="GO" id="GO:0016757">
    <property type="term" value="F:glycosyltransferase activity"/>
    <property type="evidence" value="ECO:0007669"/>
    <property type="project" value="UniProtKB-KW"/>
</dbReference>
<feature type="transmembrane region" description="Helical" evidence="6">
    <location>
        <begin position="165"/>
        <end position="184"/>
    </location>
</feature>
<evidence type="ECO:0000313" key="8">
    <source>
        <dbReference type="EMBL" id="MBB3229583.1"/>
    </source>
</evidence>
<evidence type="ECO:0000256" key="1">
    <source>
        <dbReference type="ARBA" id="ARBA00004141"/>
    </source>
</evidence>
<dbReference type="Proteomes" id="UP000518892">
    <property type="component" value="Unassembled WGS sequence"/>
</dbReference>
<dbReference type="GO" id="GO:0016020">
    <property type="term" value="C:membrane"/>
    <property type="evidence" value="ECO:0007669"/>
    <property type="project" value="UniProtKB-SubCell"/>
</dbReference>
<keyword evidence="8" id="KW-0328">Glycosyltransferase</keyword>
<keyword evidence="8" id="KW-0436">Ligase</keyword>
<dbReference type="RefSeq" id="WP_183382090.1">
    <property type="nucleotide sequence ID" value="NZ_JACHXR010000001.1"/>
</dbReference>
<feature type="transmembrane region" description="Helical" evidence="6">
    <location>
        <begin position="74"/>
        <end position="92"/>
    </location>
</feature>
<keyword evidence="3 6" id="KW-1133">Transmembrane helix</keyword>
<keyword evidence="9" id="KW-1185">Reference proteome</keyword>
<evidence type="ECO:0000256" key="2">
    <source>
        <dbReference type="ARBA" id="ARBA00022692"/>
    </source>
</evidence>
<evidence type="ECO:0000256" key="5">
    <source>
        <dbReference type="SAM" id="MobiDB-lite"/>
    </source>
</evidence>
<feature type="transmembrane region" description="Helical" evidence="6">
    <location>
        <begin position="412"/>
        <end position="429"/>
    </location>
</feature>
<dbReference type="EC" id="2.4.1.-" evidence="8"/>
<evidence type="ECO:0000259" key="7">
    <source>
        <dbReference type="Pfam" id="PF04932"/>
    </source>
</evidence>
<feature type="transmembrane region" description="Helical" evidence="6">
    <location>
        <begin position="134"/>
        <end position="153"/>
    </location>
</feature>
<comment type="subcellular location">
    <subcellularLocation>
        <location evidence="1">Membrane</location>
        <topology evidence="1">Multi-pass membrane protein</topology>
    </subcellularLocation>
</comment>
<comment type="caution">
    <text evidence="8">The sequence shown here is derived from an EMBL/GenBank/DDBJ whole genome shotgun (WGS) entry which is preliminary data.</text>
</comment>
<dbReference type="EMBL" id="JACHXR010000001">
    <property type="protein sequence ID" value="MBB3229583.1"/>
    <property type="molecule type" value="Genomic_DNA"/>
</dbReference>
<organism evidence="8 9">
    <name type="scientific">Halomonas stenophila</name>
    <dbReference type="NCBI Taxonomy" id="795312"/>
    <lineage>
        <taxon>Bacteria</taxon>
        <taxon>Pseudomonadati</taxon>
        <taxon>Pseudomonadota</taxon>
        <taxon>Gammaproteobacteria</taxon>
        <taxon>Oceanospirillales</taxon>
        <taxon>Halomonadaceae</taxon>
        <taxon>Halomonas</taxon>
    </lineage>
</organism>
<keyword evidence="2 6" id="KW-0812">Transmembrane</keyword>